<sequence>MVMLFVKPKLSKQAKDIRSLPPLQRLKRMDWAGTIIFLSAFYLQYIPIYFQAIRGTSALHGGVRMIAIDAGRIVFIIILSILVTKFGHYMPYMTDGTIITAIAAGLLTMFDIDTSTARSTAFMFLAGAGAGTGGNQPFTAL</sequence>
<name>G2YYK4_BOTF4</name>
<keyword evidence="3 5" id="KW-1133">Transmembrane helix</keyword>
<dbReference type="PANTHER" id="PTHR23501:SF199">
    <property type="entry name" value="MFS EFFLUX TRANSPORTER INPD-RELATED"/>
    <property type="match status" value="1"/>
</dbReference>
<dbReference type="AlphaFoldDB" id="G2YYK4"/>
<reference evidence="7" key="1">
    <citation type="journal article" date="2011" name="PLoS Genet.">
        <title>Genomic analysis of the necrotrophic fungal pathogens Sclerotinia sclerotiorum and Botrytis cinerea.</title>
        <authorList>
            <person name="Amselem J."/>
            <person name="Cuomo C.A."/>
            <person name="van Kan J.A."/>
            <person name="Viaud M."/>
            <person name="Benito E.P."/>
            <person name="Couloux A."/>
            <person name="Coutinho P.M."/>
            <person name="de Vries R.P."/>
            <person name="Dyer P.S."/>
            <person name="Fillinger S."/>
            <person name="Fournier E."/>
            <person name="Gout L."/>
            <person name="Hahn M."/>
            <person name="Kohn L."/>
            <person name="Lapalu N."/>
            <person name="Plummer K.M."/>
            <person name="Pradier J.M."/>
            <person name="Quevillon E."/>
            <person name="Sharon A."/>
            <person name="Simon A."/>
            <person name="ten Have A."/>
            <person name="Tudzynski B."/>
            <person name="Tudzynski P."/>
            <person name="Wincker P."/>
            <person name="Andrew M."/>
            <person name="Anthouard V."/>
            <person name="Beever R.E."/>
            <person name="Beffa R."/>
            <person name="Benoit I."/>
            <person name="Bouzid O."/>
            <person name="Brault B."/>
            <person name="Chen Z."/>
            <person name="Choquer M."/>
            <person name="Collemare J."/>
            <person name="Cotton P."/>
            <person name="Danchin E.G."/>
            <person name="Da Silva C."/>
            <person name="Gautier A."/>
            <person name="Giraud C."/>
            <person name="Giraud T."/>
            <person name="Gonzalez C."/>
            <person name="Grossetete S."/>
            <person name="Guldener U."/>
            <person name="Henrissat B."/>
            <person name="Howlett B.J."/>
            <person name="Kodira C."/>
            <person name="Kretschmer M."/>
            <person name="Lappartient A."/>
            <person name="Leroch M."/>
            <person name="Levis C."/>
            <person name="Mauceli E."/>
            <person name="Neuveglise C."/>
            <person name="Oeser B."/>
            <person name="Pearson M."/>
            <person name="Poulain J."/>
            <person name="Poussereau N."/>
            <person name="Quesneville H."/>
            <person name="Rascle C."/>
            <person name="Schumacher J."/>
            <person name="Segurens B."/>
            <person name="Sexton A."/>
            <person name="Silva E."/>
            <person name="Sirven C."/>
            <person name="Soanes D.M."/>
            <person name="Talbot N.J."/>
            <person name="Templeton M."/>
            <person name="Yandava C."/>
            <person name="Yarden O."/>
            <person name="Zeng Q."/>
            <person name="Rollins J.A."/>
            <person name="Lebrun M.H."/>
            <person name="Dickman M."/>
        </authorList>
    </citation>
    <scope>NUCLEOTIDE SEQUENCE [LARGE SCALE GENOMIC DNA]</scope>
    <source>
        <strain evidence="7">T4</strain>
    </source>
</reference>
<comment type="subcellular location">
    <subcellularLocation>
        <location evidence="1">Membrane</location>
        <topology evidence="1">Multi-pass membrane protein</topology>
    </subcellularLocation>
</comment>
<evidence type="ECO:0000256" key="1">
    <source>
        <dbReference type="ARBA" id="ARBA00004141"/>
    </source>
</evidence>
<accession>G2YYK4</accession>
<dbReference type="Proteomes" id="UP000008177">
    <property type="component" value="Unplaced contigs"/>
</dbReference>
<evidence type="ECO:0000313" key="7">
    <source>
        <dbReference type="Proteomes" id="UP000008177"/>
    </source>
</evidence>
<dbReference type="InParanoid" id="G2YYK4"/>
<evidence type="ECO:0000256" key="4">
    <source>
        <dbReference type="ARBA" id="ARBA00023136"/>
    </source>
</evidence>
<evidence type="ECO:0000313" key="6">
    <source>
        <dbReference type="EMBL" id="CCD56702.1"/>
    </source>
</evidence>
<dbReference type="GO" id="GO:0005886">
    <property type="term" value="C:plasma membrane"/>
    <property type="evidence" value="ECO:0007669"/>
    <property type="project" value="TreeGrafter"/>
</dbReference>
<proteinExistence type="predicted"/>
<feature type="transmembrane region" description="Helical" evidence="5">
    <location>
        <begin position="62"/>
        <end position="83"/>
    </location>
</feature>
<dbReference type="EMBL" id="FQ790361">
    <property type="protein sequence ID" value="CCD56702.1"/>
    <property type="molecule type" value="Genomic_DNA"/>
</dbReference>
<dbReference type="HOGENOM" id="CLU_1825015_0_0_1"/>
<evidence type="ECO:0000256" key="2">
    <source>
        <dbReference type="ARBA" id="ARBA00022692"/>
    </source>
</evidence>
<dbReference type="InterPro" id="IPR036259">
    <property type="entry name" value="MFS_trans_sf"/>
</dbReference>
<evidence type="ECO:0000256" key="3">
    <source>
        <dbReference type="ARBA" id="ARBA00022989"/>
    </source>
</evidence>
<evidence type="ECO:0000256" key="5">
    <source>
        <dbReference type="SAM" id="Phobius"/>
    </source>
</evidence>
<protein>
    <submittedName>
        <fullName evidence="6">Similar to MFS mdr transporter (Incomplete)</fullName>
    </submittedName>
</protein>
<keyword evidence="2 5" id="KW-0812">Transmembrane</keyword>
<keyword evidence="4 5" id="KW-0472">Membrane</keyword>
<organism evidence="6 7">
    <name type="scientific">Botryotinia fuckeliana (strain T4)</name>
    <name type="common">Noble rot fungus</name>
    <name type="synonym">Botrytis cinerea</name>
    <dbReference type="NCBI Taxonomy" id="999810"/>
    <lineage>
        <taxon>Eukaryota</taxon>
        <taxon>Fungi</taxon>
        <taxon>Dikarya</taxon>
        <taxon>Ascomycota</taxon>
        <taxon>Pezizomycotina</taxon>
        <taxon>Leotiomycetes</taxon>
        <taxon>Helotiales</taxon>
        <taxon>Sclerotiniaceae</taxon>
        <taxon>Botrytis</taxon>
    </lineage>
</organism>
<feature type="transmembrane region" description="Helical" evidence="5">
    <location>
        <begin position="31"/>
        <end position="50"/>
    </location>
</feature>
<dbReference type="PANTHER" id="PTHR23501">
    <property type="entry name" value="MAJOR FACILITATOR SUPERFAMILY"/>
    <property type="match status" value="1"/>
</dbReference>
<gene>
    <name evidence="6" type="ORF">BofuT4_P145100.1</name>
</gene>
<dbReference type="GO" id="GO:0022857">
    <property type="term" value="F:transmembrane transporter activity"/>
    <property type="evidence" value="ECO:0007669"/>
    <property type="project" value="TreeGrafter"/>
</dbReference>
<dbReference type="SUPFAM" id="SSF103473">
    <property type="entry name" value="MFS general substrate transporter"/>
    <property type="match status" value="1"/>
</dbReference>